<comment type="caution">
    <text evidence="2">The sequence shown here is derived from an EMBL/GenBank/DDBJ whole genome shotgun (WGS) entry which is preliminary data.</text>
</comment>
<proteinExistence type="predicted"/>
<protein>
    <recommendedName>
        <fullName evidence="4">Transmembrane protein</fullName>
    </recommendedName>
</protein>
<evidence type="ECO:0000313" key="2">
    <source>
        <dbReference type="EMBL" id="RHN56571.1"/>
    </source>
</evidence>
<reference evidence="3" key="1">
    <citation type="journal article" date="2018" name="Nat. Plants">
        <title>Whole-genome landscape of Medicago truncatula symbiotic genes.</title>
        <authorList>
            <person name="Pecrix Y."/>
            <person name="Staton S.E."/>
            <person name="Sallet E."/>
            <person name="Lelandais-Briere C."/>
            <person name="Moreau S."/>
            <person name="Carrere S."/>
            <person name="Blein T."/>
            <person name="Jardinaud M.F."/>
            <person name="Latrasse D."/>
            <person name="Zouine M."/>
            <person name="Zahm M."/>
            <person name="Kreplak J."/>
            <person name="Mayjonade B."/>
            <person name="Satge C."/>
            <person name="Perez M."/>
            <person name="Cauet S."/>
            <person name="Marande W."/>
            <person name="Chantry-Darmon C."/>
            <person name="Lopez-Roques C."/>
            <person name="Bouchez O."/>
            <person name="Berard A."/>
            <person name="Debelle F."/>
            <person name="Munos S."/>
            <person name="Bendahmane A."/>
            <person name="Berges H."/>
            <person name="Niebel A."/>
            <person name="Buitink J."/>
            <person name="Frugier F."/>
            <person name="Benhamed M."/>
            <person name="Crespi M."/>
            <person name="Gouzy J."/>
            <person name="Gamas P."/>
        </authorList>
    </citation>
    <scope>NUCLEOTIDE SEQUENCE [LARGE SCALE GENOMIC DNA]</scope>
    <source>
        <strain evidence="3">cv. Jemalong A17</strain>
    </source>
</reference>
<dbReference type="Proteomes" id="UP000265566">
    <property type="component" value="Chromosome 5"/>
</dbReference>
<dbReference type="AlphaFoldDB" id="A0A396HVJ9"/>
<sequence length="48" mass="5837">MQKKVDEEIKTLVENDVKVRHWSMFFFMGACHMSMTMYLSLLKKHCHF</sequence>
<keyword evidence="1" id="KW-1133">Transmembrane helix</keyword>
<feature type="transmembrane region" description="Helical" evidence="1">
    <location>
        <begin position="22"/>
        <end position="42"/>
    </location>
</feature>
<accession>A0A396HVJ9</accession>
<evidence type="ECO:0000256" key="1">
    <source>
        <dbReference type="SAM" id="Phobius"/>
    </source>
</evidence>
<evidence type="ECO:0000313" key="3">
    <source>
        <dbReference type="Proteomes" id="UP000265566"/>
    </source>
</evidence>
<keyword evidence="1" id="KW-0472">Membrane</keyword>
<dbReference type="PROSITE" id="PS51257">
    <property type="entry name" value="PROKAR_LIPOPROTEIN"/>
    <property type="match status" value="1"/>
</dbReference>
<organism evidence="2 3">
    <name type="scientific">Medicago truncatula</name>
    <name type="common">Barrel medic</name>
    <name type="synonym">Medicago tribuloides</name>
    <dbReference type="NCBI Taxonomy" id="3880"/>
    <lineage>
        <taxon>Eukaryota</taxon>
        <taxon>Viridiplantae</taxon>
        <taxon>Streptophyta</taxon>
        <taxon>Embryophyta</taxon>
        <taxon>Tracheophyta</taxon>
        <taxon>Spermatophyta</taxon>
        <taxon>Magnoliopsida</taxon>
        <taxon>eudicotyledons</taxon>
        <taxon>Gunneridae</taxon>
        <taxon>Pentapetalae</taxon>
        <taxon>rosids</taxon>
        <taxon>fabids</taxon>
        <taxon>Fabales</taxon>
        <taxon>Fabaceae</taxon>
        <taxon>Papilionoideae</taxon>
        <taxon>50 kb inversion clade</taxon>
        <taxon>NPAAA clade</taxon>
        <taxon>Hologalegina</taxon>
        <taxon>IRL clade</taxon>
        <taxon>Trifolieae</taxon>
        <taxon>Medicago</taxon>
    </lineage>
</organism>
<evidence type="ECO:0008006" key="4">
    <source>
        <dbReference type="Google" id="ProtNLM"/>
    </source>
</evidence>
<dbReference type="EMBL" id="PSQE01000005">
    <property type="protein sequence ID" value="RHN56571.1"/>
    <property type="molecule type" value="Genomic_DNA"/>
</dbReference>
<keyword evidence="1" id="KW-0812">Transmembrane</keyword>
<dbReference type="Gramene" id="rna31992">
    <property type="protein sequence ID" value="RHN56571.1"/>
    <property type="gene ID" value="gene31992"/>
</dbReference>
<name>A0A396HVJ9_MEDTR</name>
<gene>
    <name evidence="2" type="ORF">MtrunA17_Chr5g0430891</name>
</gene>